<evidence type="ECO:0000313" key="4">
    <source>
        <dbReference type="Proteomes" id="UP001230328"/>
    </source>
</evidence>
<evidence type="ECO:0000259" key="2">
    <source>
        <dbReference type="PROSITE" id="PS51186"/>
    </source>
</evidence>
<feature type="compositionally biased region" description="Basic residues" evidence="1">
    <location>
        <begin position="214"/>
        <end position="223"/>
    </location>
</feature>
<dbReference type="EMBL" id="JAUSZI010000002">
    <property type="protein sequence ID" value="MDQ1028027.1"/>
    <property type="molecule type" value="Genomic_DNA"/>
</dbReference>
<keyword evidence="4" id="KW-1185">Reference proteome</keyword>
<dbReference type="InterPro" id="IPR000182">
    <property type="entry name" value="GNAT_dom"/>
</dbReference>
<name>A0ABU0SXK4_9ACTN</name>
<dbReference type="InterPro" id="IPR016181">
    <property type="entry name" value="Acyl_CoA_acyltransferase"/>
</dbReference>
<accession>A0ABU0SXK4</accession>
<gene>
    <name evidence="3" type="ORF">QF035_005609</name>
</gene>
<dbReference type="Gene3D" id="3.40.630.30">
    <property type="match status" value="1"/>
</dbReference>
<feature type="region of interest" description="Disordered" evidence="1">
    <location>
        <begin position="207"/>
        <end position="229"/>
    </location>
</feature>
<dbReference type="Proteomes" id="UP001230328">
    <property type="component" value="Unassembled WGS sequence"/>
</dbReference>
<comment type="caution">
    <text evidence="3">The sequence shown here is derived from an EMBL/GenBank/DDBJ whole genome shotgun (WGS) entry which is preliminary data.</text>
</comment>
<reference evidence="3 4" key="1">
    <citation type="submission" date="2023-07" db="EMBL/GenBank/DDBJ databases">
        <title>Comparative genomics of wheat-associated soil bacteria to identify genetic determinants of phenazine resistance.</title>
        <authorList>
            <person name="Mouncey N."/>
        </authorList>
    </citation>
    <scope>NUCLEOTIDE SEQUENCE [LARGE SCALE GENOMIC DNA]</scope>
    <source>
        <strain evidence="3 4">V2I4</strain>
    </source>
</reference>
<feature type="domain" description="N-acetyltransferase" evidence="2">
    <location>
        <begin position="26"/>
        <end position="199"/>
    </location>
</feature>
<evidence type="ECO:0000256" key="1">
    <source>
        <dbReference type="SAM" id="MobiDB-lite"/>
    </source>
</evidence>
<feature type="region of interest" description="Disordered" evidence="1">
    <location>
        <begin position="1"/>
        <end position="22"/>
    </location>
</feature>
<dbReference type="SUPFAM" id="SSF55729">
    <property type="entry name" value="Acyl-CoA N-acyltransferases (Nat)"/>
    <property type="match status" value="1"/>
</dbReference>
<protein>
    <recommendedName>
        <fullName evidence="2">N-acetyltransferase domain-containing protein</fullName>
    </recommendedName>
</protein>
<dbReference type="PROSITE" id="PS51186">
    <property type="entry name" value="GNAT"/>
    <property type="match status" value="1"/>
</dbReference>
<proteinExistence type="predicted"/>
<dbReference type="RefSeq" id="WP_307523306.1">
    <property type="nucleotide sequence ID" value="NZ_JAUSZI010000002.1"/>
</dbReference>
<evidence type="ECO:0000313" key="3">
    <source>
        <dbReference type="EMBL" id="MDQ1028027.1"/>
    </source>
</evidence>
<organism evidence="3 4">
    <name type="scientific">Streptomyces umbrinus</name>
    <dbReference type="NCBI Taxonomy" id="67370"/>
    <lineage>
        <taxon>Bacteria</taxon>
        <taxon>Bacillati</taxon>
        <taxon>Actinomycetota</taxon>
        <taxon>Actinomycetes</taxon>
        <taxon>Kitasatosporales</taxon>
        <taxon>Streptomycetaceae</taxon>
        <taxon>Streptomyces</taxon>
        <taxon>Streptomyces phaeochromogenes group</taxon>
    </lineage>
</organism>
<sequence length="229" mass="25487">MTAPPGPIRSRRRADHQPLATRTTPLSLRRLNRWQAERLREDLADLYTESCATPPGGEYRGRKDFLRRLTRDTWRPGFAMLTAETSNLAGYAFGFPVPRDGSWWSGFRGPLPQAVGQLTASGQIFAVSGMVVRPSERYHGLADRLQERLLADHRALLGATLVDRTHRAARAGFQSRGWHDIGVVYRPPGPTVLRALVLPLGERTAAEPGDLAHHARSSGRRRTRGEARA</sequence>